<feature type="region of interest" description="Disordered" evidence="1">
    <location>
        <begin position="1"/>
        <end position="25"/>
    </location>
</feature>
<sequence>MVLSTNSPEGYSEYRRSDATVDSEEDSVTVTVWQIMDISATRTR</sequence>
<gene>
    <name evidence="2" type="ORF">ACAOBT_LOCUS6144</name>
</gene>
<dbReference type="AlphaFoldDB" id="A0A9P0K0Z1"/>
<dbReference type="EMBL" id="CAKOFQ010006721">
    <property type="protein sequence ID" value="CAH1965066.1"/>
    <property type="molecule type" value="Genomic_DNA"/>
</dbReference>
<reference evidence="2" key="1">
    <citation type="submission" date="2022-03" db="EMBL/GenBank/DDBJ databases">
        <authorList>
            <person name="Sayadi A."/>
        </authorList>
    </citation>
    <scope>NUCLEOTIDE SEQUENCE</scope>
</reference>
<accession>A0A9P0K0Z1</accession>
<dbReference type="Proteomes" id="UP001152888">
    <property type="component" value="Unassembled WGS sequence"/>
</dbReference>
<evidence type="ECO:0000313" key="2">
    <source>
        <dbReference type="EMBL" id="CAH1965066.1"/>
    </source>
</evidence>
<dbReference type="OrthoDB" id="10401396at2759"/>
<keyword evidence="3" id="KW-1185">Reference proteome</keyword>
<name>A0A9P0K0Z1_ACAOB</name>
<comment type="caution">
    <text evidence="2">The sequence shown here is derived from an EMBL/GenBank/DDBJ whole genome shotgun (WGS) entry which is preliminary data.</text>
</comment>
<evidence type="ECO:0000313" key="3">
    <source>
        <dbReference type="Proteomes" id="UP001152888"/>
    </source>
</evidence>
<proteinExistence type="predicted"/>
<organism evidence="2 3">
    <name type="scientific">Acanthoscelides obtectus</name>
    <name type="common">Bean weevil</name>
    <name type="synonym">Bruchus obtectus</name>
    <dbReference type="NCBI Taxonomy" id="200917"/>
    <lineage>
        <taxon>Eukaryota</taxon>
        <taxon>Metazoa</taxon>
        <taxon>Ecdysozoa</taxon>
        <taxon>Arthropoda</taxon>
        <taxon>Hexapoda</taxon>
        <taxon>Insecta</taxon>
        <taxon>Pterygota</taxon>
        <taxon>Neoptera</taxon>
        <taxon>Endopterygota</taxon>
        <taxon>Coleoptera</taxon>
        <taxon>Polyphaga</taxon>
        <taxon>Cucujiformia</taxon>
        <taxon>Chrysomeloidea</taxon>
        <taxon>Chrysomelidae</taxon>
        <taxon>Bruchinae</taxon>
        <taxon>Bruchini</taxon>
        <taxon>Acanthoscelides</taxon>
    </lineage>
</organism>
<protein>
    <submittedName>
        <fullName evidence="2">Uncharacterized protein</fullName>
    </submittedName>
</protein>
<evidence type="ECO:0000256" key="1">
    <source>
        <dbReference type="SAM" id="MobiDB-lite"/>
    </source>
</evidence>